<name>A0ABW0FW32_9CAUL</name>
<dbReference type="SUPFAM" id="SSF143100">
    <property type="entry name" value="TTHA1013/TTHA0281-like"/>
    <property type="match status" value="1"/>
</dbReference>
<proteinExistence type="predicted"/>
<sequence>MQLEVEREEDGRWIAEAPTLSGVMAYGATREEAVAKVEALVLRVLADRLENGERAPEVERLFAA</sequence>
<evidence type="ECO:0000313" key="2">
    <source>
        <dbReference type="Proteomes" id="UP001596152"/>
    </source>
</evidence>
<reference evidence="2" key="1">
    <citation type="journal article" date="2019" name="Int. J. Syst. Evol. Microbiol.">
        <title>The Global Catalogue of Microorganisms (GCM) 10K type strain sequencing project: providing services to taxonomists for standard genome sequencing and annotation.</title>
        <authorList>
            <consortium name="The Broad Institute Genomics Platform"/>
            <consortium name="The Broad Institute Genome Sequencing Center for Infectious Disease"/>
            <person name="Wu L."/>
            <person name="Ma J."/>
        </authorList>
    </citation>
    <scope>NUCLEOTIDE SEQUENCE [LARGE SCALE GENOMIC DNA]</scope>
    <source>
        <strain evidence="2">JCM 12125</strain>
    </source>
</reference>
<dbReference type="RefSeq" id="WP_374036985.1">
    <property type="nucleotide sequence ID" value="NZ_CP169082.1"/>
</dbReference>
<dbReference type="Gene3D" id="3.30.160.250">
    <property type="match status" value="1"/>
</dbReference>
<dbReference type="InterPro" id="IPR035069">
    <property type="entry name" value="TTHA1013/TTHA0281-like"/>
</dbReference>
<keyword evidence="2" id="KW-1185">Reference proteome</keyword>
<dbReference type="Proteomes" id="UP001596152">
    <property type="component" value="Unassembled WGS sequence"/>
</dbReference>
<evidence type="ECO:0000313" key="1">
    <source>
        <dbReference type="EMBL" id="MFC5345955.1"/>
    </source>
</evidence>
<accession>A0ABW0FW32</accession>
<gene>
    <name evidence="1" type="ORF">ACFPIE_18725</name>
</gene>
<dbReference type="EMBL" id="JBHSLF010000054">
    <property type="protein sequence ID" value="MFC5345955.1"/>
    <property type="molecule type" value="Genomic_DNA"/>
</dbReference>
<protein>
    <submittedName>
        <fullName evidence="1">Type II toxin-antitoxin system HicB family antitoxin</fullName>
    </submittedName>
</protein>
<comment type="caution">
    <text evidence="1">The sequence shown here is derived from an EMBL/GenBank/DDBJ whole genome shotgun (WGS) entry which is preliminary data.</text>
</comment>
<organism evidence="1 2">
    <name type="scientific">Brevundimonas staleyi</name>
    <dbReference type="NCBI Taxonomy" id="74326"/>
    <lineage>
        <taxon>Bacteria</taxon>
        <taxon>Pseudomonadati</taxon>
        <taxon>Pseudomonadota</taxon>
        <taxon>Alphaproteobacteria</taxon>
        <taxon>Caulobacterales</taxon>
        <taxon>Caulobacteraceae</taxon>
        <taxon>Brevundimonas</taxon>
    </lineage>
</organism>